<evidence type="ECO:0000256" key="1">
    <source>
        <dbReference type="ARBA" id="ARBA00004127"/>
    </source>
</evidence>
<name>A0AAU9X570_9CNID</name>
<feature type="transmembrane region" description="Helical" evidence="7">
    <location>
        <begin position="330"/>
        <end position="350"/>
    </location>
</feature>
<evidence type="ECO:0000313" key="9">
    <source>
        <dbReference type="Proteomes" id="UP001159428"/>
    </source>
</evidence>
<feature type="transmembrane region" description="Helical" evidence="7">
    <location>
        <begin position="16"/>
        <end position="36"/>
    </location>
</feature>
<keyword evidence="3" id="KW-0813">Transport</keyword>
<dbReference type="FunFam" id="1.20.1250.20:FF:001145">
    <property type="entry name" value="Battenin"/>
    <property type="match status" value="1"/>
</dbReference>
<dbReference type="PANTHER" id="PTHR10981">
    <property type="entry name" value="BATTENIN"/>
    <property type="match status" value="1"/>
</dbReference>
<evidence type="ECO:0000313" key="8">
    <source>
        <dbReference type="EMBL" id="CAH3136715.1"/>
    </source>
</evidence>
<reference evidence="8 9" key="1">
    <citation type="submission" date="2022-05" db="EMBL/GenBank/DDBJ databases">
        <authorList>
            <consortium name="Genoscope - CEA"/>
            <person name="William W."/>
        </authorList>
    </citation>
    <scope>NUCLEOTIDE SEQUENCE [LARGE SCALE GENOMIC DNA]</scope>
</reference>
<evidence type="ECO:0000256" key="7">
    <source>
        <dbReference type="RuleBase" id="RU361113"/>
    </source>
</evidence>
<dbReference type="AlphaFoldDB" id="A0AAU9X570"/>
<dbReference type="Proteomes" id="UP001159428">
    <property type="component" value="Unassembled WGS sequence"/>
</dbReference>
<feature type="transmembrane region" description="Helical" evidence="7">
    <location>
        <begin position="230"/>
        <end position="248"/>
    </location>
</feature>
<feature type="transmembrane region" description="Helical" evidence="7">
    <location>
        <begin position="371"/>
        <end position="395"/>
    </location>
</feature>
<dbReference type="Gene3D" id="1.20.1250.20">
    <property type="entry name" value="MFS general substrate transporter like domains"/>
    <property type="match status" value="1"/>
</dbReference>
<gene>
    <name evidence="8" type="ORF">PMEA_00017511</name>
</gene>
<comment type="subcellular location">
    <subcellularLocation>
        <location evidence="1">Endomembrane system</location>
        <topology evidence="1">Multi-pass membrane protein</topology>
    </subcellularLocation>
    <subcellularLocation>
        <location evidence="7">Lysosome membrane</location>
        <topology evidence="7">Multi-pass membrane protein</topology>
    </subcellularLocation>
</comment>
<dbReference type="GO" id="GO:0051453">
    <property type="term" value="P:regulation of intracellular pH"/>
    <property type="evidence" value="ECO:0007669"/>
    <property type="project" value="TreeGrafter"/>
</dbReference>
<feature type="transmembrane region" description="Helical" evidence="7">
    <location>
        <begin position="134"/>
        <end position="151"/>
    </location>
</feature>
<keyword evidence="5 7" id="KW-1133">Transmembrane helix</keyword>
<feature type="transmembrane region" description="Helical" evidence="7">
    <location>
        <begin position="101"/>
        <end position="122"/>
    </location>
</feature>
<organism evidence="8 9">
    <name type="scientific">Pocillopora meandrina</name>
    <dbReference type="NCBI Taxonomy" id="46732"/>
    <lineage>
        <taxon>Eukaryota</taxon>
        <taxon>Metazoa</taxon>
        <taxon>Cnidaria</taxon>
        <taxon>Anthozoa</taxon>
        <taxon>Hexacorallia</taxon>
        <taxon>Scleractinia</taxon>
        <taxon>Astrocoeniina</taxon>
        <taxon>Pocilloporidae</taxon>
        <taxon>Pocillopora</taxon>
    </lineage>
</organism>
<keyword evidence="9" id="KW-1185">Reference proteome</keyword>
<evidence type="ECO:0000256" key="4">
    <source>
        <dbReference type="ARBA" id="ARBA00022692"/>
    </source>
</evidence>
<protein>
    <recommendedName>
        <fullName evidence="7">Battenin</fullName>
    </recommendedName>
</protein>
<dbReference type="GO" id="GO:0012505">
    <property type="term" value="C:endomembrane system"/>
    <property type="evidence" value="ECO:0007669"/>
    <property type="project" value="UniProtKB-SubCell"/>
</dbReference>
<dbReference type="PRINTS" id="PR01315">
    <property type="entry name" value="BATTENIN"/>
</dbReference>
<feature type="transmembrane region" description="Helical" evidence="7">
    <location>
        <begin position="163"/>
        <end position="182"/>
    </location>
</feature>
<feature type="transmembrane region" description="Helical" evidence="7">
    <location>
        <begin position="48"/>
        <end position="69"/>
    </location>
</feature>
<keyword evidence="4 7" id="KW-0812">Transmembrane</keyword>
<sequence length="430" mass="48468">MHLLFPTQKKNSMDNLCFYVFGVITFFNMEMLFIASQDILSGRNLPTATILVCYVTPLMITKIFAPWFVQRISYLVKVSFIALWMMLGMALIVFVEDIRVKLVGITLNAMAAGMSEVIFLALTSFYTQTAISSFLAGTGSASLISQLYYTSVTTWSCAESPKTAIMIVIPLPLSILVSYAMLDKGDISNGEGLGTKVVKKAKYTAVSMDEVLIPSQRLSYGEKFRIGRKILCFIIPLFFSFFAEYLANSSVITTIAFPNSQVLPRDHFLYYSLSYCTGKFLGRSYLLLFAWLSKDLTEFLFCDRTWIFAVLEIAQLIFFLFQSWYHFVSFIWIIVCLCFTLGLVSGMIYLHSPHAVARHVEPEEKEFALGLITVGNSVGAFFGGLVGLIVESYLVENCVAQFSNSKEFCFTRHKNTSGWESNIHCSQLKR</sequence>
<dbReference type="InterPro" id="IPR003492">
    <property type="entry name" value="Battenin_disease_Cln3"/>
</dbReference>
<evidence type="ECO:0000256" key="2">
    <source>
        <dbReference type="ARBA" id="ARBA00007467"/>
    </source>
</evidence>
<keyword evidence="7" id="KW-0458">Lysosome</keyword>
<comment type="caution">
    <text evidence="8">The sequence shown here is derived from an EMBL/GenBank/DDBJ whole genome shotgun (WGS) entry which is preliminary data.</text>
</comment>
<proteinExistence type="inferred from homology"/>
<evidence type="ECO:0000256" key="3">
    <source>
        <dbReference type="ARBA" id="ARBA00022448"/>
    </source>
</evidence>
<dbReference type="PANTHER" id="PTHR10981:SF0">
    <property type="entry name" value="BATTENIN"/>
    <property type="match status" value="1"/>
</dbReference>
<accession>A0AAU9X570</accession>
<dbReference type="EMBL" id="CALNXJ010000030">
    <property type="protein sequence ID" value="CAH3136715.1"/>
    <property type="molecule type" value="Genomic_DNA"/>
</dbReference>
<evidence type="ECO:0000256" key="5">
    <source>
        <dbReference type="ARBA" id="ARBA00022989"/>
    </source>
</evidence>
<dbReference type="Pfam" id="PF02487">
    <property type="entry name" value="CLN3"/>
    <property type="match status" value="1"/>
</dbReference>
<comment type="similarity">
    <text evidence="2 7">Belongs to the battenin family.</text>
</comment>
<keyword evidence="6 7" id="KW-0472">Membrane</keyword>
<feature type="transmembrane region" description="Helical" evidence="7">
    <location>
        <begin position="268"/>
        <end position="293"/>
    </location>
</feature>
<dbReference type="InterPro" id="IPR036259">
    <property type="entry name" value="MFS_trans_sf"/>
</dbReference>
<dbReference type="GO" id="GO:0005765">
    <property type="term" value="C:lysosomal membrane"/>
    <property type="evidence" value="ECO:0007669"/>
    <property type="project" value="UniProtKB-SubCell"/>
</dbReference>
<evidence type="ECO:0000256" key="6">
    <source>
        <dbReference type="ARBA" id="ARBA00023136"/>
    </source>
</evidence>
<feature type="transmembrane region" description="Helical" evidence="7">
    <location>
        <begin position="74"/>
        <end position="95"/>
    </location>
</feature>
<feature type="transmembrane region" description="Helical" evidence="7">
    <location>
        <begin position="305"/>
        <end position="324"/>
    </location>
</feature>
<dbReference type="SUPFAM" id="SSF103473">
    <property type="entry name" value="MFS general substrate transporter"/>
    <property type="match status" value="1"/>
</dbReference>